<accession>A0A0E9VKT4</accession>
<proteinExistence type="predicted"/>
<protein>
    <submittedName>
        <fullName evidence="2">Uncharacterized protein</fullName>
    </submittedName>
</protein>
<feature type="transmembrane region" description="Helical" evidence="1">
    <location>
        <begin position="12"/>
        <end position="32"/>
    </location>
</feature>
<reference evidence="2" key="2">
    <citation type="journal article" date="2015" name="Fish Shellfish Immunol.">
        <title>Early steps in the European eel (Anguilla anguilla)-Vibrio vulnificus interaction in the gills: Role of the RtxA13 toxin.</title>
        <authorList>
            <person name="Callol A."/>
            <person name="Pajuelo D."/>
            <person name="Ebbesson L."/>
            <person name="Teles M."/>
            <person name="MacKenzie S."/>
            <person name="Amaro C."/>
        </authorList>
    </citation>
    <scope>NUCLEOTIDE SEQUENCE</scope>
</reference>
<name>A0A0E9VKT4_ANGAN</name>
<evidence type="ECO:0000313" key="2">
    <source>
        <dbReference type="EMBL" id="JAH78682.1"/>
    </source>
</evidence>
<keyword evidence="1" id="KW-1133">Transmembrane helix</keyword>
<keyword evidence="1" id="KW-0472">Membrane</keyword>
<organism evidence="2">
    <name type="scientific">Anguilla anguilla</name>
    <name type="common">European freshwater eel</name>
    <name type="synonym">Muraena anguilla</name>
    <dbReference type="NCBI Taxonomy" id="7936"/>
    <lineage>
        <taxon>Eukaryota</taxon>
        <taxon>Metazoa</taxon>
        <taxon>Chordata</taxon>
        <taxon>Craniata</taxon>
        <taxon>Vertebrata</taxon>
        <taxon>Euteleostomi</taxon>
        <taxon>Actinopterygii</taxon>
        <taxon>Neopterygii</taxon>
        <taxon>Teleostei</taxon>
        <taxon>Anguilliformes</taxon>
        <taxon>Anguillidae</taxon>
        <taxon>Anguilla</taxon>
    </lineage>
</organism>
<keyword evidence="1" id="KW-0812">Transmembrane</keyword>
<evidence type="ECO:0000256" key="1">
    <source>
        <dbReference type="SAM" id="Phobius"/>
    </source>
</evidence>
<reference evidence="2" key="1">
    <citation type="submission" date="2014-11" db="EMBL/GenBank/DDBJ databases">
        <authorList>
            <person name="Amaro Gonzalez C."/>
        </authorList>
    </citation>
    <scope>NUCLEOTIDE SEQUENCE</scope>
</reference>
<sequence>MWDSAPSGRLLSSFRVILSLCNIELLFLRLVLFRF</sequence>
<dbReference type="AlphaFoldDB" id="A0A0E9VKT4"/>
<dbReference type="EMBL" id="GBXM01029895">
    <property type="protein sequence ID" value="JAH78682.1"/>
    <property type="molecule type" value="Transcribed_RNA"/>
</dbReference>